<dbReference type="GO" id="GO:0050661">
    <property type="term" value="F:NADP binding"/>
    <property type="evidence" value="ECO:0007669"/>
    <property type="project" value="InterPro"/>
</dbReference>
<dbReference type="PANTHER" id="PTHR43580:SF2">
    <property type="entry name" value="CYTOKINE-LIKE NUCLEAR FACTOR N-PAC"/>
    <property type="match status" value="1"/>
</dbReference>
<dbReference type="AlphaFoldDB" id="A0A1G5DUV7"/>
<accession>A0A1G5DUV7</accession>
<dbReference type="InterPro" id="IPR036291">
    <property type="entry name" value="NAD(P)-bd_dom_sf"/>
</dbReference>
<dbReference type="STRING" id="419481.SAMN05216233_10512"/>
<dbReference type="EMBL" id="FMUX01000005">
    <property type="protein sequence ID" value="SCY18533.1"/>
    <property type="molecule type" value="Genomic_DNA"/>
</dbReference>
<gene>
    <name evidence="2" type="ORF">SAMN05216233_10512</name>
</gene>
<sequence length="219" mass="23407">MKQEFRIGFIGLGKMGSAICAHILKEKYQVSVYNRTCAKAEPFVRKGAAVVGSPREAAEKSDIVLTSLMDDASVFEMCAGDDGAIAGLKPGGIHIGLTTILPSTANKLRDLHKENHTHYLAAPVLGRPDAAAAGSLISILGGDSGSIETVRPIVDCYSKKIIPIHGAPGRANALKVCVNYFAMTQMVMFGEVFAFTEKSDLHKEIIFGFAQMILVSPAR</sequence>
<proteinExistence type="predicted"/>
<dbReference type="InterPro" id="IPR006115">
    <property type="entry name" value="6PGDH_NADP-bd"/>
</dbReference>
<dbReference type="Gene3D" id="3.40.50.720">
    <property type="entry name" value="NAD(P)-binding Rossmann-like Domain"/>
    <property type="match status" value="1"/>
</dbReference>
<evidence type="ECO:0000313" key="2">
    <source>
        <dbReference type="EMBL" id="SCY18533.1"/>
    </source>
</evidence>
<dbReference type="Gene3D" id="1.10.1040.10">
    <property type="entry name" value="N-(1-d-carboxylethyl)-l-norvaline Dehydrogenase, domain 2"/>
    <property type="match status" value="1"/>
</dbReference>
<keyword evidence="3" id="KW-1185">Reference proteome</keyword>
<evidence type="ECO:0000313" key="3">
    <source>
        <dbReference type="Proteomes" id="UP000198870"/>
    </source>
</evidence>
<reference evidence="2 3" key="1">
    <citation type="submission" date="2016-10" db="EMBL/GenBank/DDBJ databases">
        <authorList>
            <person name="de Groot N.N."/>
        </authorList>
    </citation>
    <scope>NUCLEOTIDE SEQUENCE [LARGE SCALE GENOMIC DNA]</scope>
    <source>
        <strain evidence="2 3">AA1</strain>
    </source>
</reference>
<dbReference type="InterPro" id="IPR051265">
    <property type="entry name" value="HIBADH-related_NP60_sf"/>
</dbReference>
<dbReference type="PANTHER" id="PTHR43580">
    <property type="entry name" value="OXIDOREDUCTASE GLYR1-RELATED"/>
    <property type="match status" value="1"/>
</dbReference>
<dbReference type="InterPro" id="IPR013328">
    <property type="entry name" value="6PGD_dom2"/>
</dbReference>
<feature type="domain" description="6-phosphogluconate dehydrogenase NADP-binding" evidence="1">
    <location>
        <begin position="6"/>
        <end position="162"/>
    </location>
</feature>
<protein>
    <submittedName>
        <fullName evidence="2">3-hydroxyisobutyrate dehydrogenase</fullName>
    </submittedName>
</protein>
<evidence type="ECO:0000259" key="1">
    <source>
        <dbReference type="Pfam" id="PF03446"/>
    </source>
</evidence>
<dbReference type="Proteomes" id="UP000198870">
    <property type="component" value="Unassembled WGS sequence"/>
</dbReference>
<dbReference type="Pfam" id="PF03446">
    <property type="entry name" value="NAD_binding_2"/>
    <property type="match status" value="1"/>
</dbReference>
<dbReference type="SUPFAM" id="SSF51735">
    <property type="entry name" value="NAD(P)-binding Rossmann-fold domains"/>
    <property type="match status" value="1"/>
</dbReference>
<name>A0A1G5DUV7_9BACT</name>
<organism evidence="2 3">
    <name type="scientific">Desulfoluna spongiiphila</name>
    <dbReference type="NCBI Taxonomy" id="419481"/>
    <lineage>
        <taxon>Bacteria</taxon>
        <taxon>Pseudomonadati</taxon>
        <taxon>Thermodesulfobacteriota</taxon>
        <taxon>Desulfobacteria</taxon>
        <taxon>Desulfobacterales</taxon>
        <taxon>Desulfolunaceae</taxon>
        <taxon>Desulfoluna</taxon>
    </lineage>
</organism>